<evidence type="ECO:0000256" key="9">
    <source>
        <dbReference type="ARBA" id="ARBA00024861"/>
    </source>
</evidence>
<comment type="function">
    <text evidence="9">Catalyzes the condensation of ATP and 5-phosphoribose 1-diphosphate to form N'-(5'-phosphoribosyl)-ATP (PR-ATP). Has a crucial role in the pathway because the rate of histidine biosynthesis seems to be controlled primarily by regulation of HisG enzymatic activity.</text>
</comment>
<keyword evidence="5" id="KW-0028">Amino-acid biosynthesis</keyword>
<evidence type="ECO:0000256" key="5">
    <source>
        <dbReference type="ARBA" id="ARBA00022605"/>
    </source>
</evidence>
<evidence type="ECO:0000313" key="13">
    <source>
        <dbReference type="EMBL" id="ALP70072.1"/>
    </source>
</evidence>
<evidence type="ECO:0000256" key="1">
    <source>
        <dbReference type="ARBA" id="ARBA00000915"/>
    </source>
</evidence>
<keyword evidence="6 13" id="KW-0328">Glycosyltransferase</keyword>
<evidence type="ECO:0000256" key="2">
    <source>
        <dbReference type="ARBA" id="ARBA00004667"/>
    </source>
</evidence>
<reference evidence="14" key="1">
    <citation type="submission" date="2015-11" db="EMBL/GenBank/DDBJ databases">
        <title>Complete genome sequences of the obligate symbionts Candidatus Sulcia muelleri and Candidatus Nasuia deltocephalinicola from the pestiferous leafhopper, Macrosteles quadripunctulatus (Hemiptera: Cicadellidae).</title>
        <authorList>
            <person name="Bennett G.M."/>
            <person name="Abba S."/>
            <person name="Kube M."/>
            <person name="Marzachi C."/>
        </authorList>
    </citation>
    <scope>NUCLEOTIDE SEQUENCE [LARGE SCALE GENOMIC DNA]</scope>
    <source>
        <strain evidence="14">PUNC</strain>
    </source>
</reference>
<dbReference type="NCBIfam" id="TIGR00070">
    <property type="entry name" value="hisG"/>
    <property type="match status" value="1"/>
</dbReference>
<gene>
    <name evidence="13" type="ORF">ASU29_163</name>
</gene>
<keyword evidence="11" id="KW-0812">Transmembrane</keyword>
<evidence type="ECO:0000256" key="7">
    <source>
        <dbReference type="ARBA" id="ARBA00022679"/>
    </source>
</evidence>
<keyword evidence="8" id="KW-0368">Histidine biosynthesis</keyword>
<dbReference type="InterPro" id="IPR001348">
    <property type="entry name" value="ATP_PRibTrfase_HisG"/>
</dbReference>
<dbReference type="GO" id="GO:0003879">
    <property type="term" value="F:ATP phosphoribosyltransferase activity"/>
    <property type="evidence" value="ECO:0007669"/>
    <property type="project" value="UniProtKB-UniRule"/>
</dbReference>
<accession>A0A0S2UPD2</accession>
<comment type="catalytic activity">
    <reaction evidence="1">
        <text>1-(5-phospho-beta-D-ribosyl)-ATP + diphosphate = 5-phospho-alpha-D-ribose 1-diphosphate + ATP</text>
        <dbReference type="Rhea" id="RHEA:18473"/>
        <dbReference type="ChEBI" id="CHEBI:30616"/>
        <dbReference type="ChEBI" id="CHEBI:33019"/>
        <dbReference type="ChEBI" id="CHEBI:58017"/>
        <dbReference type="ChEBI" id="CHEBI:73183"/>
        <dbReference type="EC" id="2.4.2.17"/>
    </reaction>
</comment>
<dbReference type="EC" id="2.4.2.17" evidence="3 10"/>
<dbReference type="PANTHER" id="PTHR21403:SF8">
    <property type="entry name" value="ATP PHOSPHORIBOSYLTRANSFERASE"/>
    <property type="match status" value="1"/>
</dbReference>
<dbReference type="AlphaFoldDB" id="A0A0S2UPD2"/>
<proteinExistence type="predicted"/>
<evidence type="ECO:0000256" key="8">
    <source>
        <dbReference type="ARBA" id="ARBA00023102"/>
    </source>
</evidence>
<keyword evidence="7 13" id="KW-0808">Transferase</keyword>
<dbReference type="UniPathway" id="UPA00031">
    <property type="reaction ID" value="UER00006"/>
</dbReference>
<dbReference type="InterPro" id="IPR013820">
    <property type="entry name" value="ATP_PRibTrfase_cat"/>
</dbReference>
<evidence type="ECO:0000259" key="12">
    <source>
        <dbReference type="Pfam" id="PF01634"/>
    </source>
</evidence>
<name>A0A0S2UPD2_9PROT</name>
<evidence type="ECO:0000256" key="4">
    <source>
        <dbReference type="ARBA" id="ARBA00020998"/>
    </source>
</evidence>
<sequence>MKIIICLPKGRNLKESLFFLLKKNLKLNKNKNRKLYINTNKKNIYVLIIKNNDFKIYKKNNFLDFIFLGSDMILNYYLNFFYNYKYLKINTFFISIISNSSYINNLKSLKFYTKYKKILKNYLNFKNIKHKIYNMQGSVENSCILKSSNLILDISESGSTIKENKIIEIKKISVFNNYLIYNINILYIKIFTYLEIIYVKNKHK</sequence>
<evidence type="ECO:0000256" key="10">
    <source>
        <dbReference type="NCBIfam" id="TIGR00070"/>
    </source>
</evidence>
<dbReference type="SUPFAM" id="SSF53850">
    <property type="entry name" value="Periplasmic binding protein-like II"/>
    <property type="match status" value="1"/>
</dbReference>
<reference evidence="13 14" key="2">
    <citation type="journal article" date="2016" name="Genome Announc.">
        <title>Complete Genome Sequences of the Obligate Symbionts 'Candidatus Sulcia muelleri' and 'Ca. Nasuia deltocephalinicola' from the Pestiferous Leafhopper Macrosteles quadripunctulatus (Hemiptera: Cicadellidae).</title>
        <authorList>
            <person name="Bennett G.M."/>
            <person name="Abba S."/>
            <person name="Kube M."/>
            <person name="Marzachi C."/>
        </authorList>
    </citation>
    <scope>NUCLEOTIDE SEQUENCE [LARGE SCALE GENOMIC DNA]</scope>
    <source>
        <strain evidence="13 14">PUNC</strain>
    </source>
</reference>
<evidence type="ECO:0000313" key="14">
    <source>
        <dbReference type="Proteomes" id="UP000055684"/>
    </source>
</evidence>
<dbReference type="Pfam" id="PF01634">
    <property type="entry name" value="HisG"/>
    <property type="match status" value="1"/>
</dbReference>
<organism evidence="13 14">
    <name type="scientific">Candidatus Nasuia deltocephalincola</name>
    <dbReference type="NCBI Taxonomy" id="1160784"/>
    <lineage>
        <taxon>Bacteria</taxon>
        <taxon>Pseudomonadati</taxon>
        <taxon>Pseudomonadota</taxon>
        <taxon>Betaproteobacteria</taxon>
        <taxon>Candidatus Nasuia</taxon>
    </lineage>
</organism>
<evidence type="ECO:0000256" key="6">
    <source>
        <dbReference type="ARBA" id="ARBA00022676"/>
    </source>
</evidence>
<protein>
    <recommendedName>
        <fullName evidence="4 10">ATP phosphoribosyltransferase</fullName>
        <ecNumber evidence="3 10">2.4.2.17</ecNumber>
    </recommendedName>
</protein>
<feature type="transmembrane region" description="Helical" evidence="11">
    <location>
        <begin position="178"/>
        <end position="199"/>
    </location>
</feature>
<dbReference type="Proteomes" id="UP000055684">
    <property type="component" value="Chromosome"/>
</dbReference>
<dbReference type="GO" id="GO:0005737">
    <property type="term" value="C:cytoplasm"/>
    <property type="evidence" value="ECO:0007669"/>
    <property type="project" value="InterPro"/>
</dbReference>
<dbReference type="Gene3D" id="3.40.190.10">
    <property type="entry name" value="Periplasmic binding protein-like II"/>
    <property type="match status" value="2"/>
</dbReference>
<evidence type="ECO:0000256" key="11">
    <source>
        <dbReference type="SAM" id="Phobius"/>
    </source>
</evidence>
<dbReference type="OrthoDB" id="9893143at2"/>
<dbReference type="EMBL" id="CP013211">
    <property type="protein sequence ID" value="ALP70072.1"/>
    <property type="molecule type" value="Genomic_DNA"/>
</dbReference>
<comment type="pathway">
    <text evidence="2">Amino-acid biosynthesis; L-histidine biosynthesis; L-histidine from 5-phospho-alpha-D-ribose 1-diphosphate: step 1/9.</text>
</comment>
<keyword evidence="11" id="KW-0472">Membrane</keyword>
<evidence type="ECO:0000256" key="3">
    <source>
        <dbReference type="ARBA" id="ARBA00011946"/>
    </source>
</evidence>
<dbReference type="PANTHER" id="PTHR21403">
    <property type="entry name" value="ATP PHOSPHORIBOSYLTRANSFERASE ATP-PRTASE"/>
    <property type="match status" value="1"/>
</dbReference>
<dbReference type="GO" id="GO:0000105">
    <property type="term" value="P:L-histidine biosynthetic process"/>
    <property type="evidence" value="ECO:0007669"/>
    <property type="project" value="UniProtKB-UniRule"/>
</dbReference>
<keyword evidence="11" id="KW-1133">Transmembrane helix</keyword>
<feature type="domain" description="ATP phosphoribosyltransferase catalytic" evidence="12">
    <location>
        <begin position="51"/>
        <end position="185"/>
    </location>
</feature>